<dbReference type="PANTHER" id="PTHR36448">
    <property type="entry name" value="BLR7373 PROTEIN"/>
    <property type="match status" value="1"/>
</dbReference>
<dbReference type="PANTHER" id="PTHR36448:SF2">
    <property type="entry name" value="CUPIN TYPE-1 DOMAIN-CONTAINING PROTEIN"/>
    <property type="match status" value="1"/>
</dbReference>
<dbReference type="Gene3D" id="2.60.120.10">
    <property type="entry name" value="Jelly Rolls"/>
    <property type="match status" value="1"/>
</dbReference>
<reference evidence="2 3" key="1">
    <citation type="submission" date="2020-04" db="EMBL/GenBank/DDBJ databases">
        <title>Molecular characterization of pseudomonads from Agaricus bisporus reveal novel blotch 2 pathogens in Western Europe.</title>
        <authorList>
            <person name="Taparia T."/>
            <person name="Krijger M."/>
            <person name="Haynes E."/>
            <person name="Elpinstone J.G."/>
            <person name="Noble R."/>
            <person name="Van Der Wolf J."/>
        </authorList>
    </citation>
    <scope>NUCLEOTIDE SEQUENCE [LARGE SCALE GENOMIC DNA]</scope>
    <source>
        <strain evidence="2 3">IPO3746</strain>
    </source>
</reference>
<evidence type="ECO:0000256" key="1">
    <source>
        <dbReference type="SAM" id="SignalP"/>
    </source>
</evidence>
<dbReference type="CDD" id="cd02219">
    <property type="entry name" value="cupin_YjlB-like"/>
    <property type="match status" value="1"/>
</dbReference>
<dbReference type="Proteomes" id="UP000549134">
    <property type="component" value="Unassembled WGS sequence"/>
</dbReference>
<dbReference type="InterPro" id="IPR014710">
    <property type="entry name" value="RmlC-like_jellyroll"/>
</dbReference>
<evidence type="ECO:0000313" key="2">
    <source>
        <dbReference type="EMBL" id="NWD40093.1"/>
    </source>
</evidence>
<protein>
    <submittedName>
        <fullName evidence="2">Cupin</fullName>
    </submittedName>
</protein>
<sequence length="198" mass="21726">MATFDRRDFIKGAVILGAGSIALPSGAALAQDLPAPEMLLIQRNDWVPNNPRLPVLHYSGVMTQGDVASKLEALFAHNGWMPQWRNGIYDYHHYHSTAHEALGFAAGSARLMLGGPNGHVVNVTKGDVVLLPTGIGHCRLWASNDFLVVGAYALGQEWDICRQAPTDAMLQRMANLPFPETDPVSGRQPLLTQYWRQT</sequence>
<feature type="signal peptide" evidence="1">
    <location>
        <begin position="1"/>
        <end position="30"/>
    </location>
</feature>
<dbReference type="AlphaFoldDB" id="A0A7Y8AWE1"/>
<feature type="chain" id="PRO_5030745786" evidence="1">
    <location>
        <begin position="31"/>
        <end position="198"/>
    </location>
</feature>
<dbReference type="InterPro" id="IPR006311">
    <property type="entry name" value="TAT_signal"/>
</dbReference>
<dbReference type="InterPro" id="IPR014500">
    <property type="entry name" value="UCP019307_cupin"/>
</dbReference>
<dbReference type="InterPro" id="IPR047121">
    <property type="entry name" value="YjiB-like"/>
</dbReference>
<dbReference type="PIRSF" id="PIRSF019307">
    <property type="entry name" value="UCP019307"/>
    <property type="match status" value="1"/>
</dbReference>
<comment type="caution">
    <text evidence="2">The sequence shown here is derived from an EMBL/GenBank/DDBJ whole genome shotgun (WGS) entry which is preliminary data.</text>
</comment>
<name>A0A7Y8AWE1_PSETO</name>
<dbReference type="GeneID" id="55848482"/>
<dbReference type="SUPFAM" id="SSF51182">
    <property type="entry name" value="RmlC-like cupins"/>
    <property type="match status" value="1"/>
</dbReference>
<dbReference type="RefSeq" id="WP_016968883.1">
    <property type="nucleotide sequence ID" value="NZ_CP020369.1"/>
</dbReference>
<gene>
    <name evidence="2" type="ORF">HX787_30000</name>
</gene>
<dbReference type="PROSITE" id="PS51318">
    <property type="entry name" value="TAT"/>
    <property type="match status" value="1"/>
</dbReference>
<organism evidence="2 3">
    <name type="scientific">Pseudomonas tolaasii</name>
    <dbReference type="NCBI Taxonomy" id="29442"/>
    <lineage>
        <taxon>Bacteria</taxon>
        <taxon>Pseudomonadati</taxon>
        <taxon>Pseudomonadota</taxon>
        <taxon>Gammaproteobacteria</taxon>
        <taxon>Pseudomonadales</taxon>
        <taxon>Pseudomonadaceae</taxon>
        <taxon>Pseudomonas</taxon>
    </lineage>
</organism>
<proteinExistence type="predicted"/>
<dbReference type="InterPro" id="IPR011051">
    <property type="entry name" value="RmlC_Cupin_sf"/>
</dbReference>
<keyword evidence="1" id="KW-0732">Signal</keyword>
<dbReference type="EMBL" id="JACAQK010000043">
    <property type="protein sequence ID" value="NWD40093.1"/>
    <property type="molecule type" value="Genomic_DNA"/>
</dbReference>
<accession>A0A7Y8AWE1</accession>
<evidence type="ECO:0000313" key="3">
    <source>
        <dbReference type="Proteomes" id="UP000549134"/>
    </source>
</evidence>